<proteinExistence type="predicted"/>
<dbReference type="AlphaFoldDB" id="A0A498KP22"/>
<evidence type="ECO:0000313" key="1">
    <source>
        <dbReference type="EMBL" id="RXI09286.1"/>
    </source>
</evidence>
<name>A0A498KP22_MALDO</name>
<reference evidence="1 2" key="1">
    <citation type="submission" date="2018-10" db="EMBL/GenBank/DDBJ databases">
        <title>A high-quality apple genome assembly.</title>
        <authorList>
            <person name="Hu J."/>
        </authorList>
    </citation>
    <scope>NUCLEOTIDE SEQUENCE [LARGE SCALE GENOMIC DNA]</scope>
    <source>
        <strain evidence="2">cv. HFTH1</strain>
        <tissue evidence="1">Young leaf</tissue>
    </source>
</reference>
<keyword evidence="2" id="KW-1185">Reference proteome</keyword>
<dbReference type="Proteomes" id="UP000290289">
    <property type="component" value="Chromosome 1"/>
</dbReference>
<sequence>MIKIGFSHFSTILHQTSFVTSRPEVHHIPGPLHHRSTILSALSPDHTLMVLFLGTHTRTSQWVTHHGNAFTRYSLNFGVSMEPEDSELPKGLVLIKNVEETTNRFCFHTLDEFKYRNDS</sequence>
<evidence type="ECO:0000313" key="2">
    <source>
        <dbReference type="Proteomes" id="UP000290289"/>
    </source>
</evidence>
<accession>A0A498KP22</accession>
<protein>
    <submittedName>
        <fullName evidence="1">Uncharacterized protein</fullName>
    </submittedName>
</protein>
<organism evidence="1 2">
    <name type="scientific">Malus domestica</name>
    <name type="common">Apple</name>
    <name type="synonym">Pyrus malus</name>
    <dbReference type="NCBI Taxonomy" id="3750"/>
    <lineage>
        <taxon>Eukaryota</taxon>
        <taxon>Viridiplantae</taxon>
        <taxon>Streptophyta</taxon>
        <taxon>Embryophyta</taxon>
        <taxon>Tracheophyta</taxon>
        <taxon>Spermatophyta</taxon>
        <taxon>Magnoliopsida</taxon>
        <taxon>eudicotyledons</taxon>
        <taxon>Gunneridae</taxon>
        <taxon>Pentapetalae</taxon>
        <taxon>rosids</taxon>
        <taxon>fabids</taxon>
        <taxon>Rosales</taxon>
        <taxon>Rosaceae</taxon>
        <taxon>Amygdaloideae</taxon>
        <taxon>Maleae</taxon>
        <taxon>Malus</taxon>
    </lineage>
</organism>
<gene>
    <name evidence="1" type="ORF">DVH24_033903</name>
</gene>
<dbReference type="EMBL" id="RDQH01000327">
    <property type="protein sequence ID" value="RXI09286.1"/>
    <property type="molecule type" value="Genomic_DNA"/>
</dbReference>
<comment type="caution">
    <text evidence="1">The sequence shown here is derived from an EMBL/GenBank/DDBJ whole genome shotgun (WGS) entry which is preliminary data.</text>
</comment>